<protein>
    <submittedName>
        <fullName evidence="4">Class I SAM-dependent methyltransferase</fullName>
    </submittedName>
</protein>
<evidence type="ECO:0000256" key="2">
    <source>
        <dbReference type="ARBA" id="ARBA00022679"/>
    </source>
</evidence>
<dbReference type="InterPro" id="IPR041698">
    <property type="entry name" value="Methyltransf_25"/>
</dbReference>
<dbReference type="KEGG" id="egd:GS424_006445"/>
<feature type="domain" description="Methyltransferase" evidence="3">
    <location>
        <begin position="56"/>
        <end position="152"/>
    </location>
</feature>
<sequence length="264" mass="29081">MGYVEANKEAWEEAFEHRLPGWGEDVAERLQREELPFLNPDLALKLRSLDLAGKDVAQFCCNNGRELLSLMQLGPARGVGFDIAENILDQARDSARRAGVERCTFVAGDVLAVPSAYDGAFDLVLFTVGAITWIEDLDALFARVAACLKPDGAMVVHDFHPVMNMLPLPGEPGFDAEPPSRLAYSYFRSEPWIENEGMGYLSERYESKTFTSFSHTMSAIVNATCRAGLTVAALDEFDYDVGLADAYDGRGLPLSFLLTARKRG</sequence>
<dbReference type="PANTHER" id="PTHR43861">
    <property type="entry name" value="TRANS-ACONITATE 2-METHYLTRANSFERASE-RELATED"/>
    <property type="match status" value="1"/>
</dbReference>
<dbReference type="GO" id="GO:0032259">
    <property type="term" value="P:methylation"/>
    <property type="evidence" value="ECO:0007669"/>
    <property type="project" value="UniProtKB-KW"/>
</dbReference>
<dbReference type="RefSeq" id="WP_160943248.1">
    <property type="nucleotide sequence ID" value="NZ_CP063310.1"/>
</dbReference>
<dbReference type="Proteomes" id="UP000478463">
    <property type="component" value="Chromosome"/>
</dbReference>
<dbReference type="CDD" id="cd02440">
    <property type="entry name" value="AdoMet_MTases"/>
    <property type="match status" value="1"/>
</dbReference>
<name>A0A6L7IVM2_9ACTN</name>
<organism evidence="4 5">
    <name type="scientific">Eggerthella guodeyinii</name>
    <dbReference type="NCBI Taxonomy" id="2690837"/>
    <lineage>
        <taxon>Bacteria</taxon>
        <taxon>Bacillati</taxon>
        <taxon>Actinomycetota</taxon>
        <taxon>Coriobacteriia</taxon>
        <taxon>Eggerthellales</taxon>
        <taxon>Eggerthellaceae</taxon>
        <taxon>Eggerthella</taxon>
    </lineage>
</organism>
<proteinExistence type="predicted"/>
<dbReference type="Pfam" id="PF13649">
    <property type="entry name" value="Methyltransf_25"/>
    <property type="match status" value="1"/>
</dbReference>
<evidence type="ECO:0000313" key="4">
    <source>
        <dbReference type="EMBL" id="QOS69480.1"/>
    </source>
</evidence>
<dbReference type="SUPFAM" id="SSF53335">
    <property type="entry name" value="S-adenosyl-L-methionine-dependent methyltransferases"/>
    <property type="match status" value="1"/>
</dbReference>
<dbReference type="PANTHER" id="PTHR43861:SF1">
    <property type="entry name" value="TRANS-ACONITATE 2-METHYLTRANSFERASE"/>
    <property type="match status" value="1"/>
</dbReference>
<dbReference type="AlphaFoldDB" id="A0A6L7IVM2"/>
<reference evidence="4 5" key="1">
    <citation type="submission" date="2020-10" db="EMBL/GenBank/DDBJ databases">
        <title>Eggerthella sp. nov., isolated from human feces.</title>
        <authorList>
            <person name="Yajun G."/>
        </authorList>
    </citation>
    <scope>NUCLEOTIDE SEQUENCE [LARGE SCALE GENOMIC DNA]</scope>
    <source>
        <strain evidence="4 5">HF-1101</strain>
    </source>
</reference>
<evidence type="ECO:0000313" key="5">
    <source>
        <dbReference type="Proteomes" id="UP000478463"/>
    </source>
</evidence>
<keyword evidence="1 4" id="KW-0489">Methyltransferase</keyword>
<evidence type="ECO:0000259" key="3">
    <source>
        <dbReference type="Pfam" id="PF13649"/>
    </source>
</evidence>
<dbReference type="EMBL" id="CP063310">
    <property type="protein sequence ID" value="QOS69480.1"/>
    <property type="molecule type" value="Genomic_DNA"/>
</dbReference>
<dbReference type="GO" id="GO:0008168">
    <property type="term" value="F:methyltransferase activity"/>
    <property type="evidence" value="ECO:0007669"/>
    <property type="project" value="UniProtKB-KW"/>
</dbReference>
<dbReference type="Gene3D" id="3.40.50.150">
    <property type="entry name" value="Vaccinia Virus protein VP39"/>
    <property type="match status" value="1"/>
</dbReference>
<keyword evidence="2 4" id="KW-0808">Transferase</keyword>
<evidence type="ECO:0000256" key="1">
    <source>
        <dbReference type="ARBA" id="ARBA00022603"/>
    </source>
</evidence>
<dbReference type="InterPro" id="IPR029063">
    <property type="entry name" value="SAM-dependent_MTases_sf"/>
</dbReference>
<gene>
    <name evidence="4" type="ORF">GS424_006445</name>
</gene>
<accession>A0A6L7IVM2</accession>